<organism evidence="11 12">
    <name type="scientific">Thiohalomonas denitrificans</name>
    <dbReference type="NCBI Taxonomy" id="415747"/>
    <lineage>
        <taxon>Bacteria</taxon>
        <taxon>Pseudomonadati</taxon>
        <taxon>Pseudomonadota</taxon>
        <taxon>Gammaproteobacteria</taxon>
        <taxon>Thiohalomonadales</taxon>
        <taxon>Thiohalomonadaceae</taxon>
        <taxon>Thiohalomonas</taxon>
    </lineage>
</organism>
<evidence type="ECO:0000256" key="9">
    <source>
        <dbReference type="SAM" id="SignalP"/>
    </source>
</evidence>
<comment type="subcellular location">
    <subcellularLocation>
        <location evidence="1 7">Periplasm</location>
    </subcellularLocation>
</comment>
<reference evidence="11 12" key="1">
    <citation type="submission" date="2016-10" db="EMBL/GenBank/DDBJ databases">
        <authorList>
            <person name="de Groot N.N."/>
        </authorList>
    </citation>
    <scope>NUCLEOTIDE SEQUENCE [LARGE SCALE GENOMIC DNA]</scope>
    <source>
        <strain evidence="11 12">HLD2</strain>
    </source>
</reference>
<evidence type="ECO:0000256" key="2">
    <source>
        <dbReference type="ARBA" id="ARBA00005791"/>
    </source>
</evidence>
<dbReference type="PANTHER" id="PTHR35891:SF2">
    <property type="entry name" value="THIOL:DISULFIDE INTERCHANGE PROTEIN DSBA"/>
    <property type="match status" value="1"/>
</dbReference>
<name>A0A1G5QSN9_9GAMM</name>
<feature type="chain" id="PRO_5011717876" description="Thiol:disulfide interchange protein" evidence="9">
    <location>
        <begin position="23"/>
        <end position="212"/>
    </location>
</feature>
<dbReference type="Pfam" id="PF01323">
    <property type="entry name" value="DSBA"/>
    <property type="match status" value="1"/>
</dbReference>
<dbReference type="InterPro" id="IPR023205">
    <property type="entry name" value="DsbA/DsbL"/>
</dbReference>
<evidence type="ECO:0000256" key="6">
    <source>
        <dbReference type="ARBA" id="ARBA00023284"/>
    </source>
</evidence>
<keyword evidence="4 7" id="KW-0574">Periplasm</keyword>
<evidence type="ECO:0000256" key="8">
    <source>
        <dbReference type="PIRSR" id="PIRSR001488-1"/>
    </source>
</evidence>
<dbReference type="SUPFAM" id="SSF52833">
    <property type="entry name" value="Thioredoxin-like"/>
    <property type="match status" value="1"/>
</dbReference>
<dbReference type="InterPro" id="IPR036249">
    <property type="entry name" value="Thioredoxin-like_sf"/>
</dbReference>
<dbReference type="GO" id="GO:0042597">
    <property type="term" value="C:periplasmic space"/>
    <property type="evidence" value="ECO:0007669"/>
    <property type="project" value="UniProtKB-SubCell"/>
</dbReference>
<protein>
    <recommendedName>
        <fullName evidence="7">Thiol:disulfide interchange protein</fullName>
    </recommendedName>
</protein>
<dbReference type="EMBL" id="FMWD01000008">
    <property type="protein sequence ID" value="SCZ64588.1"/>
    <property type="molecule type" value="Genomic_DNA"/>
</dbReference>
<evidence type="ECO:0000256" key="7">
    <source>
        <dbReference type="PIRNR" id="PIRNR001488"/>
    </source>
</evidence>
<keyword evidence="6" id="KW-0676">Redox-active center</keyword>
<dbReference type="CDD" id="cd03019">
    <property type="entry name" value="DsbA_DsbA"/>
    <property type="match status" value="1"/>
</dbReference>
<evidence type="ECO:0000256" key="4">
    <source>
        <dbReference type="ARBA" id="ARBA00022764"/>
    </source>
</evidence>
<dbReference type="InterPro" id="IPR050824">
    <property type="entry name" value="Thiol_disulfide_DsbA"/>
</dbReference>
<dbReference type="PIRSF" id="PIRSF001488">
    <property type="entry name" value="Tdi_protein"/>
    <property type="match status" value="1"/>
</dbReference>
<dbReference type="AlphaFoldDB" id="A0A1G5QSN9"/>
<evidence type="ECO:0000313" key="11">
    <source>
        <dbReference type="EMBL" id="SCZ64588.1"/>
    </source>
</evidence>
<evidence type="ECO:0000313" key="12">
    <source>
        <dbReference type="Proteomes" id="UP000199648"/>
    </source>
</evidence>
<gene>
    <name evidence="11" type="ORF">SAMN03097708_02663</name>
</gene>
<dbReference type="OrthoDB" id="9784896at2"/>
<proteinExistence type="inferred from homology"/>
<dbReference type="Proteomes" id="UP000199648">
    <property type="component" value="Unassembled WGS sequence"/>
</dbReference>
<dbReference type="InterPro" id="IPR001853">
    <property type="entry name" value="DSBA-like_thioredoxin_dom"/>
</dbReference>
<feature type="disulfide bond" description="Redox-active" evidence="8">
    <location>
        <begin position="57"/>
        <end position="60"/>
    </location>
</feature>
<keyword evidence="12" id="KW-1185">Reference proteome</keyword>
<dbReference type="GO" id="GO:0016491">
    <property type="term" value="F:oxidoreductase activity"/>
    <property type="evidence" value="ECO:0007669"/>
    <property type="project" value="InterPro"/>
</dbReference>
<accession>A0A1G5QSN9</accession>
<keyword evidence="5 7" id="KW-1015">Disulfide bond</keyword>
<dbReference type="RefSeq" id="WP_092998114.1">
    <property type="nucleotide sequence ID" value="NZ_FMWD01000008.1"/>
</dbReference>
<evidence type="ECO:0000256" key="5">
    <source>
        <dbReference type="ARBA" id="ARBA00023157"/>
    </source>
</evidence>
<dbReference type="STRING" id="415747.SAMN03097708_02663"/>
<dbReference type="Gene3D" id="3.40.30.10">
    <property type="entry name" value="Glutaredoxin"/>
    <property type="match status" value="1"/>
</dbReference>
<dbReference type="PANTHER" id="PTHR35891">
    <property type="entry name" value="THIOL:DISULFIDE INTERCHANGE PROTEIN DSBA"/>
    <property type="match status" value="1"/>
</dbReference>
<evidence type="ECO:0000256" key="1">
    <source>
        <dbReference type="ARBA" id="ARBA00004418"/>
    </source>
</evidence>
<comment type="similarity">
    <text evidence="2">Belongs to the thioredoxin family. DsbA subfamily.</text>
</comment>
<keyword evidence="3 9" id="KW-0732">Signal</keyword>
<sequence length="212" mass="24162">MNFRVLGLLMALFVLPFAPAGAEEDYAAGIDYERVSPPMTTKEPGKVEVHEFFWYGCPHCYRFEPHLQQWLEQKPDNVEFTRVPAIFNNPDWELHARAYYTAELLGALDRVHDPLFDAIHNQRKRLNTRDALRDFFAARGVEPDTFNKTFNSFAVESKIRRARDLTKRSGIDGVPAMVVDGEYRVSASQAASYKRLIGITDYLATQGAEGND</sequence>
<feature type="domain" description="Thioredoxin" evidence="10">
    <location>
        <begin position="12"/>
        <end position="205"/>
    </location>
</feature>
<dbReference type="PROSITE" id="PS51352">
    <property type="entry name" value="THIOREDOXIN_2"/>
    <property type="match status" value="1"/>
</dbReference>
<evidence type="ECO:0000256" key="3">
    <source>
        <dbReference type="ARBA" id="ARBA00022729"/>
    </source>
</evidence>
<dbReference type="InterPro" id="IPR013766">
    <property type="entry name" value="Thioredoxin_domain"/>
</dbReference>
<feature type="signal peptide" evidence="9">
    <location>
        <begin position="1"/>
        <end position="22"/>
    </location>
</feature>
<evidence type="ECO:0000259" key="10">
    <source>
        <dbReference type="PROSITE" id="PS51352"/>
    </source>
</evidence>